<feature type="domain" description="Ku70/Ku80 C-terminal arm" evidence="2">
    <location>
        <begin position="21"/>
        <end position="53"/>
    </location>
</feature>
<evidence type="ECO:0000313" key="3">
    <source>
        <dbReference type="EMBL" id="KAF3529400.1"/>
    </source>
</evidence>
<sequence length="155" mass="17866">MPTREEFLCFLKQKPIGDGTPTLQRHYAILQAIALDEDELRETRYETLPDEEGEGMNMCSNSDKPSYPSRDQHSRFKGSPFWVWNTTTPKTTSSSSSLDQEDQKIAMANEKIVRLENDKTYQGKVMKYLHNLAHKIVSKFPEFLDGDEDEDATQE</sequence>
<dbReference type="Gene3D" id="1.10.1600.10">
    <property type="match status" value="1"/>
</dbReference>
<evidence type="ECO:0000256" key="1">
    <source>
        <dbReference type="SAM" id="MobiDB-lite"/>
    </source>
</evidence>
<feature type="region of interest" description="Disordered" evidence="1">
    <location>
        <begin position="48"/>
        <end position="75"/>
    </location>
</feature>
<evidence type="ECO:0000313" key="4">
    <source>
        <dbReference type="Proteomes" id="UP000266723"/>
    </source>
</evidence>
<proteinExistence type="predicted"/>
<name>A0ABQ7BB46_BRACR</name>
<protein>
    <recommendedName>
        <fullName evidence="2">Ku70/Ku80 C-terminal arm domain-containing protein</fullName>
    </recommendedName>
</protein>
<dbReference type="EMBL" id="QGKV02001507">
    <property type="protein sequence ID" value="KAF3529400.1"/>
    <property type="molecule type" value="Genomic_DNA"/>
</dbReference>
<gene>
    <name evidence="3" type="ORF">DY000_02041472</name>
</gene>
<dbReference type="Proteomes" id="UP000266723">
    <property type="component" value="Unassembled WGS sequence"/>
</dbReference>
<dbReference type="Pfam" id="PF03730">
    <property type="entry name" value="Ku_C"/>
    <property type="match status" value="1"/>
</dbReference>
<accession>A0ABQ7BB46</accession>
<dbReference type="InterPro" id="IPR005160">
    <property type="entry name" value="Ku_C"/>
</dbReference>
<keyword evidence="4" id="KW-1185">Reference proteome</keyword>
<evidence type="ECO:0000259" key="2">
    <source>
        <dbReference type="Pfam" id="PF03730"/>
    </source>
</evidence>
<comment type="caution">
    <text evidence="3">The sequence shown here is derived from an EMBL/GenBank/DDBJ whole genome shotgun (WGS) entry which is preliminary data.</text>
</comment>
<reference evidence="3 4" key="1">
    <citation type="journal article" date="2020" name="BMC Genomics">
        <title>Intraspecific diversification of the crop wild relative Brassica cretica Lam. using demographic model selection.</title>
        <authorList>
            <person name="Kioukis A."/>
            <person name="Michalopoulou V.A."/>
            <person name="Briers L."/>
            <person name="Pirintsos S."/>
            <person name="Studholme D.J."/>
            <person name="Pavlidis P."/>
            <person name="Sarris P.F."/>
        </authorList>
    </citation>
    <scope>NUCLEOTIDE SEQUENCE [LARGE SCALE GENOMIC DNA]</scope>
    <source>
        <strain evidence="4">cv. PFS-1207/04</strain>
    </source>
</reference>
<organism evidence="3 4">
    <name type="scientific">Brassica cretica</name>
    <name type="common">Mustard</name>
    <dbReference type="NCBI Taxonomy" id="69181"/>
    <lineage>
        <taxon>Eukaryota</taxon>
        <taxon>Viridiplantae</taxon>
        <taxon>Streptophyta</taxon>
        <taxon>Embryophyta</taxon>
        <taxon>Tracheophyta</taxon>
        <taxon>Spermatophyta</taxon>
        <taxon>Magnoliopsida</taxon>
        <taxon>eudicotyledons</taxon>
        <taxon>Gunneridae</taxon>
        <taxon>Pentapetalae</taxon>
        <taxon>rosids</taxon>
        <taxon>malvids</taxon>
        <taxon>Brassicales</taxon>
        <taxon>Brassicaceae</taxon>
        <taxon>Brassiceae</taxon>
        <taxon>Brassica</taxon>
    </lineage>
</organism>